<evidence type="ECO:0000313" key="2">
    <source>
        <dbReference type="EMBL" id="OGY30363.1"/>
    </source>
</evidence>
<accession>A0A1G1WRK9</accession>
<reference evidence="2 3" key="1">
    <citation type="journal article" date="2016" name="Nat. Commun.">
        <title>Thousands of microbial genomes shed light on interconnected biogeochemical processes in an aquifer system.</title>
        <authorList>
            <person name="Anantharaman K."/>
            <person name="Brown C.T."/>
            <person name="Hug L.A."/>
            <person name="Sharon I."/>
            <person name="Castelle C.J."/>
            <person name="Probst A.J."/>
            <person name="Thomas B.C."/>
            <person name="Singh A."/>
            <person name="Wilkins M.J."/>
            <person name="Karaoz U."/>
            <person name="Brodie E.L."/>
            <person name="Williams K.H."/>
            <person name="Hubbard S.S."/>
            <person name="Banfield J.F."/>
        </authorList>
    </citation>
    <scope>NUCLEOTIDE SEQUENCE [LARGE SCALE GENOMIC DNA]</scope>
</reference>
<proteinExistence type="predicted"/>
<organism evidence="2 3">
    <name type="scientific">Candidatus Woykebacteria bacterium RIFCSPHIGHO2_12_FULL_45_10</name>
    <dbReference type="NCBI Taxonomy" id="1802603"/>
    <lineage>
        <taxon>Bacteria</taxon>
        <taxon>Candidatus Woykeibacteriota</taxon>
    </lineage>
</organism>
<keyword evidence="1" id="KW-1133">Transmembrane helix</keyword>
<feature type="transmembrane region" description="Helical" evidence="1">
    <location>
        <begin position="37"/>
        <end position="55"/>
    </location>
</feature>
<feature type="transmembrane region" description="Helical" evidence="1">
    <location>
        <begin position="75"/>
        <end position="95"/>
    </location>
</feature>
<dbReference type="AlphaFoldDB" id="A0A1G1WRK9"/>
<comment type="caution">
    <text evidence="2">The sequence shown here is derived from an EMBL/GenBank/DDBJ whole genome shotgun (WGS) entry which is preliminary data.</text>
</comment>
<dbReference type="Proteomes" id="UP000178068">
    <property type="component" value="Unassembled WGS sequence"/>
</dbReference>
<protein>
    <submittedName>
        <fullName evidence="2">Uncharacterized protein</fullName>
    </submittedName>
</protein>
<dbReference type="STRING" id="1802603.A3F35_00965"/>
<keyword evidence="1" id="KW-0472">Membrane</keyword>
<evidence type="ECO:0000313" key="3">
    <source>
        <dbReference type="Proteomes" id="UP000178068"/>
    </source>
</evidence>
<sequence length="148" mass="17560">MLTKTITSISEIYKSTTILHPSYWFSARSAVALGKLYLYWFLVGTLLLVGLLFLFQLLRAKDPFRKRFFTKRLWVCWLLALIAITLTLLRAFGVAFLSARILWPVFFLALVYFSYASLLEFYRKIPAQEEKRQNELTKKKYLRGFRRK</sequence>
<name>A0A1G1WRK9_9BACT</name>
<gene>
    <name evidence="2" type="ORF">A3F35_00965</name>
</gene>
<evidence type="ECO:0000256" key="1">
    <source>
        <dbReference type="SAM" id="Phobius"/>
    </source>
</evidence>
<dbReference type="EMBL" id="MHCZ01000006">
    <property type="protein sequence ID" value="OGY30363.1"/>
    <property type="molecule type" value="Genomic_DNA"/>
</dbReference>
<keyword evidence="1" id="KW-0812">Transmembrane</keyword>
<feature type="transmembrane region" description="Helical" evidence="1">
    <location>
        <begin position="101"/>
        <end position="122"/>
    </location>
</feature>